<protein>
    <recommendedName>
        <fullName evidence="4">Ubiquitin-like domain-containing protein</fullName>
    </recommendedName>
</protein>
<proteinExistence type="predicted"/>
<feature type="region of interest" description="Disordered" evidence="1">
    <location>
        <begin position="513"/>
        <end position="537"/>
    </location>
</feature>
<reference evidence="2" key="1">
    <citation type="journal article" date="2021" name="Nat. Commun.">
        <title>Genetic determinants of endophytism in the Arabidopsis root mycobiome.</title>
        <authorList>
            <person name="Mesny F."/>
            <person name="Miyauchi S."/>
            <person name="Thiergart T."/>
            <person name="Pickel B."/>
            <person name="Atanasova L."/>
            <person name="Karlsson M."/>
            <person name="Huettel B."/>
            <person name="Barry K.W."/>
            <person name="Haridas S."/>
            <person name="Chen C."/>
            <person name="Bauer D."/>
            <person name="Andreopoulos W."/>
            <person name="Pangilinan J."/>
            <person name="LaButti K."/>
            <person name="Riley R."/>
            <person name="Lipzen A."/>
            <person name="Clum A."/>
            <person name="Drula E."/>
            <person name="Henrissat B."/>
            <person name="Kohler A."/>
            <person name="Grigoriev I.V."/>
            <person name="Martin F.M."/>
            <person name="Hacquard S."/>
        </authorList>
    </citation>
    <scope>NUCLEOTIDE SEQUENCE</scope>
    <source>
        <strain evidence="2">MPI-CAGE-CH-0230</strain>
    </source>
</reference>
<feature type="region of interest" description="Disordered" evidence="1">
    <location>
        <begin position="109"/>
        <end position="154"/>
    </location>
</feature>
<feature type="region of interest" description="Disordered" evidence="1">
    <location>
        <begin position="733"/>
        <end position="805"/>
    </location>
</feature>
<keyword evidence="3" id="KW-1185">Reference proteome</keyword>
<dbReference type="RefSeq" id="XP_046014207.1">
    <property type="nucleotide sequence ID" value="XM_046153680.1"/>
</dbReference>
<dbReference type="PANTHER" id="PTHR12943">
    <property type="entry name" value="HOMOCYSTEINE-RESPONSIVE ENDOPLASMIC RETICULUM-RESIDENT UNIQUITIN-LIKE DOMAIN HERPUD PROTEIN FAMILY MEMBER"/>
    <property type="match status" value="1"/>
</dbReference>
<dbReference type="Proteomes" id="UP000756346">
    <property type="component" value="Unassembled WGS sequence"/>
</dbReference>
<dbReference type="InterPro" id="IPR029071">
    <property type="entry name" value="Ubiquitin-like_domsf"/>
</dbReference>
<feature type="compositionally biased region" description="Basic and acidic residues" evidence="1">
    <location>
        <begin position="794"/>
        <end position="805"/>
    </location>
</feature>
<organism evidence="2 3">
    <name type="scientific">Microdochium trichocladiopsis</name>
    <dbReference type="NCBI Taxonomy" id="1682393"/>
    <lineage>
        <taxon>Eukaryota</taxon>
        <taxon>Fungi</taxon>
        <taxon>Dikarya</taxon>
        <taxon>Ascomycota</taxon>
        <taxon>Pezizomycotina</taxon>
        <taxon>Sordariomycetes</taxon>
        <taxon>Xylariomycetidae</taxon>
        <taxon>Xylariales</taxon>
        <taxon>Microdochiaceae</taxon>
        <taxon>Microdochium</taxon>
    </lineage>
</organism>
<evidence type="ECO:0000313" key="3">
    <source>
        <dbReference type="Proteomes" id="UP000756346"/>
    </source>
</evidence>
<evidence type="ECO:0008006" key="4">
    <source>
        <dbReference type="Google" id="ProtNLM"/>
    </source>
</evidence>
<feature type="compositionally biased region" description="Low complexity" evidence="1">
    <location>
        <begin position="110"/>
        <end position="123"/>
    </location>
</feature>
<feature type="region of interest" description="Disordered" evidence="1">
    <location>
        <begin position="648"/>
        <end position="671"/>
    </location>
</feature>
<dbReference type="PANTHER" id="PTHR12943:SF27">
    <property type="entry name" value="HOMOCYSTEINE-INDUCED ENDOPLASMIC RETICULUM PROTEIN, ISOFORM A"/>
    <property type="match status" value="1"/>
</dbReference>
<dbReference type="OrthoDB" id="21589at2759"/>
<comment type="caution">
    <text evidence="2">The sequence shown here is derived from an EMBL/GenBank/DDBJ whole genome shotgun (WGS) entry which is preliminary data.</text>
</comment>
<dbReference type="SUPFAM" id="SSF54236">
    <property type="entry name" value="Ubiquitin-like"/>
    <property type="match status" value="1"/>
</dbReference>
<sequence length="805" mass="85339">MAAASPQGAESTMTAPESLDLQIMSPSAGVPQPWLIRGIPTNTSVRQLKERLRNVLAARPADNAQRLIHRGRLLARDDDTLLDVFGVDAIRSAEHQTLHLVLREPMDAQPAPALNPAASGAAPDNAPPQGHATAQMPAFGPQPVGVNGNQTQAQPANNVHNQPLPQHNIPFGVAPQVQVRIGHGPWPPIPTIPHAPASGVPHLPMHGMPPVGQAAGLPPGYTPQQFAQHQLQWMATMNAQMGQRRMEELLAQNRGRQGPHTAHEGIIPGATGSPAPAASVRTSSPYQQDATRTVIREGVGPNGQQWRVVMNETVPNPLMRNARTSSPFSRPDMQHGFQPPGASNNVPQQPRSVPPSGGPFTGNDVQSILHQADVNQATRTLTDAMRRNASTSSLATLASNHSAHPIPPGVTVPSRTASAAGTPDPLRAAGFTRPMFAVPPPPLPQAAPAARNPEVYILSSPSGPRALLVNSDQQTYYTPQGRRASPFAGGAGIAAALSPFSGAIPTPLTQQVGNPFAPAAHGTPGPQTPHVQNDQLQGLPGAAVPQQAAPQLDNVVAQAGVAQPGVQAQEIRMIPIWPHVWMIIRLVLFVWWFTTPESSWSRWITVISIAVGLFLANTGILNPLIEQFWVPLRGHIENLMPLADNHGRPRPARNPVGGADANGNVGRAREPNPADTAARLVEQRRNANANWLLDIVRRLERAGLIFLASIAPGIAERHIEHLEAEARAERQRVEAEAAAAAEAAQTAAQAPPDAQESTEQVSGDSEAPDTDAQPEDAAGASNDFQPASASAGEVRQRPVHATDEQ</sequence>
<feature type="compositionally biased region" description="Polar residues" evidence="1">
    <location>
        <begin position="341"/>
        <end position="351"/>
    </location>
</feature>
<dbReference type="AlphaFoldDB" id="A0A9P8Y737"/>
<accession>A0A9P8Y737</accession>
<dbReference type="InterPro" id="IPR039751">
    <property type="entry name" value="HERPUD1/2"/>
</dbReference>
<feature type="region of interest" description="Disordered" evidence="1">
    <location>
        <begin position="317"/>
        <end position="364"/>
    </location>
</feature>
<dbReference type="EMBL" id="JAGTJQ010000004">
    <property type="protein sequence ID" value="KAH7033375.1"/>
    <property type="molecule type" value="Genomic_DNA"/>
</dbReference>
<dbReference type="GO" id="GO:0030968">
    <property type="term" value="P:endoplasmic reticulum unfolded protein response"/>
    <property type="evidence" value="ECO:0007669"/>
    <property type="project" value="TreeGrafter"/>
</dbReference>
<gene>
    <name evidence="2" type="ORF">B0I36DRAFT_321312</name>
</gene>
<name>A0A9P8Y737_9PEZI</name>
<feature type="compositionally biased region" description="Low complexity" evidence="1">
    <location>
        <begin position="736"/>
        <end position="755"/>
    </location>
</feature>
<dbReference type="Gene3D" id="3.10.20.90">
    <property type="entry name" value="Phosphatidylinositol 3-kinase Catalytic Subunit, Chain A, domain 1"/>
    <property type="match status" value="1"/>
</dbReference>
<dbReference type="GeneID" id="70183226"/>
<evidence type="ECO:0000313" key="2">
    <source>
        <dbReference type="EMBL" id="KAH7033375.1"/>
    </source>
</evidence>
<evidence type="ECO:0000256" key="1">
    <source>
        <dbReference type="SAM" id="MobiDB-lite"/>
    </source>
</evidence>